<dbReference type="SMART" id="SM00306">
    <property type="entry name" value="HintN"/>
    <property type="match status" value="1"/>
</dbReference>
<dbReference type="NCBIfam" id="TIGR03696">
    <property type="entry name" value="Rhs_assc_core"/>
    <property type="match status" value="1"/>
</dbReference>
<evidence type="ECO:0000313" key="3">
    <source>
        <dbReference type="EMBL" id="SFF30482.1"/>
    </source>
</evidence>
<dbReference type="CDD" id="cd00081">
    <property type="entry name" value="Hint"/>
    <property type="match status" value="1"/>
</dbReference>
<dbReference type="Pfam" id="PF07591">
    <property type="entry name" value="PT-HINT"/>
    <property type="match status" value="1"/>
</dbReference>
<reference evidence="3 4" key="1">
    <citation type="submission" date="2016-10" db="EMBL/GenBank/DDBJ databases">
        <authorList>
            <person name="de Groot N.N."/>
        </authorList>
    </citation>
    <scope>NUCLEOTIDE SEQUENCE [LARGE SCALE GENOMIC DNA]</scope>
    <source>
        <strain evidence="3 4">CGMCC 4.3510</strain>
    </source>
</reference>
<gene>
    <name evidence="3" type="ORF">SAMN05216251_11180</name>
</gene>
<dbReference type="EMBL" id="FONG01000011">
    <property type="protein sequence ID" value="SFF30482.1"/>
    <property type="molecule type" value="Genomic_DNA"/>
</dbReference>
<accession>A0A1I2HLC7</accession>
<dbReference type="PROSITE" id="PS50818">
    <property type="entry name" value="INTEIN_C_TER"/>
    <property type="match status" value="1"/>
</dbReference>
<dbReference type="AlphaFoldDB" id="A0A1I2HLC7"/>
<dbReference type="InterPro" id="IPR030934">
    <property type="entry name" value="Intein_C"/>
</dbReference>
<name>A0A1I2HLC7_9ACTN</name>
<dbReference type="InterPro" id="IPR036844">
    <property type="entry name" value="Hint_dom_sf"/>
</dbReference>
<dbReference type="OrthoDB" id="582519at2"/>
<dbReference type="InterPro" id="IPR022385">
    <property type="entry name" value="Rhs_assc_core"/>
</dbReference>
<dbReference type="InterPro" id="IPR003587">
    <property type="entry name" value="Hint_dom_N"/>
</dbReference>
<evidence type="ECO:0000313" key="4">
    <source>
        <dbReference type="Proteomes" id="UP000199323"/>
    </source>
</evidence>
<organism evidence="3 4">
    <name type="scientific">Actinacidiphila alni</name>
    <dbReference type="NCBI Taxonomy" id="380248"/>
    <lineage>
        <taxon>Bacteria</taxon>
        <taxon>Bacillati</taxon>
        <taxon>Actinomycetota</taxon>
        <taxon>Actinomycetes</taxon>
        <taxon>Kitasatosporales</taxon>
        <taxon>Streptomycetaceae</taxon>
        <taxon>Actinacidiphila</taxon>
    </lineage>
</organism>
<feature type="domain" description="Hint" evidence="2">
    <location>
        <begin position="369"/>
        <end position="474"/>
    </location>
</feature>
<dbReference type="Gene3D" id="2.170.16.10">
    <property type="entry name" value="Hedgehog/Intein (Hint) domain"/>
    <property type="match status" value="1"/>
</dbReference>
<protein>
    <submittedName>
        <fullName evidence="3">RHS repeat-associated core domain-containing protein</fullName>
    </submittedName>
</protein>
<dbReference type="SUPFAM" id="SSF51294">
    <property type="entry name" value="Hedgehog/intein (Hint) domain"/>
    <property type="match status" value="1"/>
</dbReference>
<evidence type="ECO:0000259" key="2">
    <source>
        <dbReference type="SMART" id="SM00306"/>
    </source>
</evidence>
<sequence length="612" mass="63559">MGARWYDPSGGTFDSRDSLDYSGGASILANRYTYGNGDPLDTVDPDGHLGCGIFSGACHKVASAAKKGAHYVAKGAGYVAKGASYVWGGIRSGASWLYNSVIAPAWHFAVSAVKAIGSGLKWVYKQGKKALQRGVQAVKNAVTWVAQKSGAADAARWAKEKAEAAKRAAIARAKAITKKAKQAVAWAVQHNPIPDIVAAAKPLMTAVKTVVSVAAKLPAAVVSVTRDVVADTAKAVSTVRDVAVQAAGVVVEDVSNAVQAATDFARAAAPVVWDAVKVGAQLAYEVSGLSDITSCVTTGDAESCVWAAATVAGLLAGGAGAVAARSAKAGRMAVEAEKLANGARKAQHAAEDVGDAVDCVNTVTALASANSFAAGTKVLMADGSTKPIEDVRPGDRVKATDPTTGKSAGDEVTDTITGRGTKQMVELTVDTDGPKGHATGTLTATKGHPFWSPNLHKWLQAGQLKPGQWLRTSTGAWVQITATRAWTALSTVHNLTVDSAHTYYVVAGGAPVLVHNCAAGGRTKGLRPDPRAEGPHVTFRRDASTGKVAHYAEWTEQTNPRNPAPWEQVKRVDMQGVPHYDKVTGDSIPTPHVNLPDGSARPTEPWENTAGY</sequence>
<evidence type="ECO:0000256" key="1">
    <source>
        <dbReference type="SAM" id="MobiDB-lite"/>
    </source>
</evidence>
<feature type="compositionally biased region" description="Basic and acidic residues" evidence="1">
    <location>
        <begin position="387"/>
        <end position="399"/>
    </location>
</feature>
<dbReference type="Proteomes" id="UP000199323">
    <property type="component" value="Unassembled WGS sequence"/>
</dbReference>
<keyword evidence="4" id="KW-1185">Reference proteome</keyword>
<dbReference type="Gene3D" id="2.180.10.10">
    <property type="entry name" value="RHS repeat-associated core"/>
    <property type="match status" value="1"/>
</dbReference>
<dbReference type="STRING" id="380248.SAMN05216251_11180"/>
<proteinExistence type="predicted"/>
<feature type="region of interest" description="Disordered" evidence="1">
    <location>
        <begin position="385"/>
        <end position="416"/>
    </location>
</feature>
<feature type="region of interest" description="Disordered" evidence="1">
    <location>
        <begin position="582"/>
        <end position="612"/>
    </location>
</feature>